<evidence type="ECO:0000313" key="5">
    <source>
        <dbReference type="Proteomes" id="UP001139158"/>
    </source>
</evidence>
<evidence type="ECO:0000313" key="4">
    <source>
        <dbReference type="EMBL" id="MCC3296896.1"/>
    </source>
</evidence>
<feature type="domain" description="DUF8094" evidence="3">
    <location>
        <begin position="280"/>
        <end position="570"/>
    </location>
</feature>
<comment type="caution">
    <text evidence="4">The sequence shown here is derived from an EMBL/GenBank/DDBJ whole genome shotgun (WGS) entry which is preliminary data.</text>
</comment>
<dbReference type="AlphaFoldDB" id="A0A9X1MCA1"/>
<evidence type="ECO:0000256" key="1">
    <source>
        <dbReference type="SAM" id="MobiDB-lite"/>
    </source>
</evidence>
<reference evidence="4" key="1">
    <citation type="submission" date="2021-10" db="EMBL/GenBank/DDBJ databases">
        <title>Novel species in genus Arthrobacter.</title>
        <authorList>
            <person name="Liu Y."/>
        </authorList>
    </citation>
    <scope>NUCLEOTIDE SEQUENCE</scope>
    <source>
        <strain evidence="4">Zg-Y453</strain>
    </source>
</reference>
<gene>
    <name evidence="4" type="ORF">LJ757_03630</name>
</gene>
<name>A0A9X1MCA1_9MICC</name>
<keyword evidence="2" id="KW-0472">Membrane</keyword>
<evidence type="ECO:0000259" key="3">
    <source>
        <dbReference type="Pfam" id="PF26366"/>
    </source>
</evidence>
<keyword evidence="2" id="KW-0812">Transmembrane</keyword>
<proteinExistence type="predicted"/>
<feature type="transmembrane region" description="Helical" evidence="2">
    <location>
        <begin position="170"/>
        <end position="191"/>
    </location>
</feature>
<dbReference type="Proteomes" id="UP001139158">
    <property type="component" value="Unassembled WGS sequence"/>
</dbReference>
<protein>
    <recommendedName>
        <fullName evidence="3">DUF8094 domain-containing protein</fullName>
    </recommendedName>
</protein>
<dbReference type="InterPro" id="IPR058407">
    <property type="entry name" value="DUF8094"/>
</dbReference>
<keyword evidence="5" id="KW-1185">Reference proteome</keyword>
<dbReference type="Pfam" id="PF26366">
    <property type="entry name" value="DUF8094"/>
    <property type="match status" value="1"/>
</dbReference>
<dbReference type="RefSeq" id="WP_227894654.1">
    <property type="nucleotide sequence ID" value="NZ_CP099466.1"/>
</dbReference>
<evidence type="ECO:0000256" key="2">
    <source>
        <dbReference type="SAM" id="Phobius"/>
    </source>
</evidence>
<keyword evidence="2" id="KW-1133">Transmembrane helix</keyword>
<accession>A0A9X1MCA1</accession>
<feature type="region of interest" description="Disordered" evidence="1">
    <location>
        <begin position="195"/>
        <end position="215"/>
    </location>
</feature>
<dbReference type="EMBL" id="JAJFZV010000002">
    <property type="protein sequence ID" value="MCC3296896.1"/>
    <property type="molecule type" value="Genomic_DNA"/>
</dbReference>
<sequence length="573" mass="58123">MRNKIAVPLIVLGVLMMLVGIGQRTLWAPPDTVTVQAPATEAEAPLAVLDAGLFADRSGAEITVRGEDGIFLAVGRSADVDAWADGAAATRITGASTEALAAETGDGEATVPNPAGSDLWVSEEAAEGELSYLWTAPAEGDWSVLIASDGEAPAPTDISVSWANEEGTPFAVPLIVGGALVAILGLALAFMARSGSKRTPPAPGSRRATRESDTAAHKIVARRGQDAGTARSVSAQPAASAIRKGTAGVLSAALASGIALALVPGAATAATDAPEDAAYPVVLDEQLARILGSVAGTVQKADAARDPALLKERVSSTALSLREANYAVAAKVPETAAPTSVAASPLLTDLVSTGTGFPRTVVAVTQGGDNTVPQALVLVQPSARENYKLVSAIQMLPGTTFPQAPSDGTGVSAAEPGSADGLAMSPQAAVDALADALTNPEGGNSATFAPNSFAEAVTTFQAEVTANPDNEFASITFSHTPVPEDTRSLRTGDGGAIVFGYMSHSYSSVPREEGDSINLEGTIYETLTGEKNTEAGIDVKYGEAVMLYVPPAGTSDKVEVIGAAQELLSATLK</sequence>
<organism evidence="4 5">
    <name type="scientific">Arthrobacter caoxuetaonis</name>
    <dbReference type="NCBI Taxonomy" id="2886935"/>
    <lineage>
        <taxon>Bacteria</taxon>
        <taxon>Bacillati</taxon>
        <taxon>Actinomycetota</taxon>
        <taxon>Actinomycetes</taxon>
        <taxon>Micrococcales</taxon>
        <taxon>Micrococcaceae</taxon>
        <taxon>Arthrobacter</taxon>
    </lineage>
</organism>